<name>A0A2M9BE29_9ACTN</name>
<dbReference type="GO" id="GO:0032259">
    <property type="term" value="P:methylation"/>
    <property type="evidence" value="ECO:0007669"/>
    <property type="project" value="UniProtKB-KW"/>
</dbReference>
<evidence type="ECO:0000313" key="3">
    <source>
        <dbReference type="Proteomes" id="UP000230842"/>
    </source>
</evidence>
<dbReference type="RefSeq" id="WP_211287956.1">
    <property type="nucleotide sequence ID" value="NZ_PGEZ01000001.1"/>
</dbReference>
<evidence type="ECO:0000259" key="1">
    <source>
        <dbReference type="Pfam" id="PF13649"/>
    </source>
</evidence>
<dbReference type="SUPFAM" id="SSF53335">
    <property type="entry name" value="S-adenosyl-L-methionine-dependent methyltransferases"/>
    <property type="match status" value="1"/>
</dbReference>
<keyword evidence="2" id="KW-0489">Methyltransferase</keyword>
<gene>
    <name evidence="2" type="ORF">CLV56_0409</name>
</gene>
<proteinExistence type="predicted"/>
<feature type="domain" description="Methyltransferase" evidence="1">
    <location>
        <begin position="67"/>
        <end position="105"/>
    </location>
</feature>
<keyword evidence="2" id="KW-0808">Transferase</keyword>
<dbReference type="GO" id="GO:0008168">
    <property type="term" value="F:methyltransferase activity"/>
    <property type="evidence" value="ECO:0007669"/>
    <property type="project" value="UniProtKB-KW"/>
</dbReference>
<accession>A0A2M9BE29</accession>
<dbReference type="InterPro" id="IPR029063">
    <property type="entry name" value="SAM-dependent_MTases_sf"/>
</dbReference>
<dbReference type="CDD" id="cd02440">
    <property type="entry name" value="AdoMet_MTases"/>
    <property type="match status" value="1"/>
</dbReference>
<comment type="caution">
    <text evidence="2">The sequence shown here is derived from an EMBL/GenBank/DDBJ whole genome shotgun (WGS) entry which is preliminary data.</text>
</comment>
<organism evidence="2 3">
    <name type="scientific">Mumia flava</name>
    <dbReference type="NCBI Taxonomy" id="1348852"/>
    <lineage>
        <taxon>Bacteria</taxon>
        <taxon>Bacillati</taxon>
        <taxon>Actinomycetota</taxon>
        <taxon>Actinomycetes</taxon>
        <taxon>Propionibacteriales</taxon>
        <taxon>Nocardioidaceae</taxon>
        <taxon>Mumia</taxon>
    </lineage>
</organism>
<dbReference type="EMBL" id="PGEZ01000001">
    <property type="protein sequence ID" value="PJJ56205.1"/>
    <property type="molecule type" value="Genomic_DNA"/>
</dbReference>
<dbReference type="InterPro" id="IPR041698">
    <property type="entry name" value="Methyltransf_25"/>
</dbReference>
<keyword evidence="3" id="KW-1185">Reference proteome</keyword>
<protein>
    <submittedName>
        <fullName evidence="2">Methyltransferase family protein</fullName>
    </submittedName>
</protein>
<sequence length="228" mass="24115">MTALRTSMDEAGGRRSRSVVDHAYAGASAEVVTDHGTSLRLPVGRWCGDADEGDHRLFVDRCSGFTLDIGCGPGRLAGALTRRKVPALGIDISAEAVRLARGRGAPALRLDVFDRVPGVGTWHHALLADGNIGIGGDPVRLLRRIGALVRAGGTVLAEVEPAGVGLSVQRLRVRVGERTSEPFAWARLGLDALAGVVAAAGMRVLRLHEHGGRYVVELERAESEREGP</sequence>
<dbReference type="Gene3D" id="3.40.50.150">
    <property type="entry name" value="Vaccinia Virus protein VP39"/>
    <property type="match status" value="1"/>
</dbReference>
<evidence type="ECO:0000313" key="2">
    <source>
        <dbReference type="EMBL" id="PJJ56205.1"/>
    </source>
</evidence>
<dbReference type="Proteomes" id="UP000230842">
    <property type="component" value="Unassembled WGS sequence"/>
</dbReference>
<reference evidence="2 3" key="1">
    <citation type="submission" date="2017-11" db="EMBL/GenBank/DDBJ databases">
        <title>Genomic Encyclopedia of Archaeal and Bacterial Type Strains, Phase II (KMG-II): From Individual Species to Whole Genera.</title>
        <authorList>
            <person name="Goeker M."/>
        </authorList>
    </citation>
    <scope>NUCLEOTIDE SEQUENCE [LARGE SCALE GENOMIC DNA]</scope>
    <source>
        <strain evidence="2 3">DSM 27763</strain>
    </source>
</reference>
<dbReference type="Pfam" id="PF13649">
    <property type="entry name" value="Methyltransf_25"/>
    <property type="match status" value="1"/>
</dbReference>
<dbReference type="AlphaFoldDB" id="A0A2M9BE29"/>